<feature type="transmembrane region" description="Helical" evidence="1">
    <location>
        <begin position="289"/>
        <end position="307"/>
    </location>
</feature>
<gene>
    <name evidence="2" type="ORF">ET464_10945</name>
</gene>
<reference evidence="2 3" key="1">
    <citation type="submission" date="2019-01" db="EMBL/GenBank/DDBJ databases">
        <title>Genome sequencing of strain FW100M-2.</title>
        <authorList>
            <person name="Heo J."/>
            <person name="Kim S.-J."/>
            <person name="Kim J.-S."/>
            <person name="Hong S.-B."/>
            <person name="Kwon S.-W."/>
        </authorList>
    </citation>
    <scope>NUCLEOTIDE SEQUENCE [LARGE SCALE GENOMIC DNA]</scope>
    <source>
        <strain evidence="2 3">FW100M-2</strain>
    </source>
</reference>
<keyword evidence="3" id="KW-1185">Reference proteome</keyword>
<feature type="transmembrane region" description="Helical" evidence="1">
    <location>
        <begin position="6"/>
        <end position="26"/>
    </location>
</feature>
<dbReference type="EMBL" id="CP035492">
    <property type="protein sequence ID" value="QAY66832.1"/>
    <property type="molecule type" value="Genomic_DNA"/>
</dbReference>
<keyword evidence="1" id="KW-0812">Transmembrane</keyword>
<feature type="transmembrane region" description="Helical" evidence="1">
    <location>
        <begin position="81"/>
        <end position="100"/>
    </location>
</feature>
<dbReference type="PANTHER" id="PTHR35007">
    <property type="entry name" value="INTEGRAL MEMBRANE PROTEIN-RELATED"/>
    <property type="match status" value="1"/>
</dbReference>
<dbReference type="AlphaFoldDB" id="A0A4P6EV05"/>
<dbReference type="Proteomes" id="UP000293568">
    <property type="component" value="Chromosome"/>
</dbReference>
<dbReference type="PANTHER" id="PTHR35007:SF2">
    <property type="entry name" value="PILUS ASSEMBLE PROTEIN"/>
    <property type="match status" value="1"/>
</dbReference>
<feature type="transmembrane region" description="Helical" evidence="1">
    <location>
        <begin position="252"/>
        <end position="269"/>
    </location>
</feature>
<dbReference type="KEGG" id="pprt:ET464_10945"/>
<evidence type="ECO:0000256" key="1">
    <source>
        <dbReference type="SAM" id="Phobius"/>
    </source>
</evidence>
<sequence length="312" mass="35825">MRLDVSIYAATALLFLLLGYVWYQLLHGVMNTHSRQSRLTYRADRSLSKKLDRRLQRAGRAYNHLSELLETLQMNAQPVRLVALSLMLMIAGIAVGGLFFQSAKGVILMGGVFALLPYMTLRAILIQRRLQTQNDFLPSVELFYQCYLITGGKQLRLALQRTIDERRLIGPMQPVFEQLYRNLSVRDDDEKSLRLFASAIGSVWADYFVNLLRVALTEGVPITEGLKELITDMRKARRANEQERSKLLEIRIANFTPVFFLALFIGINIHYDGSNAYYYYVVDPQGRNMLLNAGLLIFISFLMGLWLSRKKM</sequence>
<feature type="transmembrane region" description="Helical" evidence="1">
    <location>
        <begin position="106"/>
        <end position="125"/>
    </location>
</feature>
<evidence type="ECO:0000313" key="2">
    <source>
        <dbReference type="EMBL" id="QAY66832.1"/>
    </source>
</evidence>
<dbReference type="RefSeq" id="WP_129440810.1">
    <property type="nucleotide sequence ID" value="NZ_CP035492.1"/>
</dbReference>
<evidence type="ECO:0000313" key="3">
    <source>
        <dbReference type="Proteomes" id="UP000293568"/>
    </source>
</evidence>
<keyword evidence="1" id="KW-0472">Membrane</keyword>
<keyword evidence="1" id="KW-1133">Transmembrane helix</keyword>
<proteinExistence type="predicted"/>
<evidence type="ECO:0008006" key="4">
    <source>
        <dbReference type="Google" id="ProtNLM"/>
    </source>
</evidence>
<dbReference type="OrthoDB" id="2661539at2"/>
<protein>
    <recommendedName>
        <fullName evidence="4">Type II secretion system protein GspF domain-containing protein</fullName>
    </recommendedName>
</protein>
<accession>A0A4P6EV05</accession>
<organism evidence="2 3">
    <name type="scientific">Paenibacillus protaetiae</name>
    <dbReference type="NCBI Taxonomy" id="2509456"/>
    <lineage>
        <taxon>Bacteria</taxon>
        <taxon>Bacillati</taxon>
        <taxon>Bacillota</taxon>
        <taxon>Bacilli</taxon>
        <taxon>Bacillales</taxon>
        <taxon>Paenibacillaceae</taxon>
        <taxon>Paenibacillus</taxon>
    </lineage>
</organism>
<name>A0A4P6EV05_9BACL</name>